<feature type="transmembrane region" description="Helical" evidence="12">
    <location>
        <begin position="399"/>
        <end position="428"/>
    </location>
</feature>
<keyword evidence="7 12" id="KW-0812">Transmembrane</keyword>
<feature type="region of interest" description="Disordered" evidence="11">
    <location>
        <begin position="755"/>
        <end position="810"/>
    </location>
</feature>
<feature type="transmembrane region" description="Helical" evidence="12">
    <location>
        <begin position="567"/>
        <end position="587"/>
    </location>
</feature>
<keyword evidence="5" id="KW-0328">Glycosyltransferase</keyword>
<feature type="domain" description="Arabinosyltransferase C-terminal" evidence="14">
    <location>
        <begin position="808"/>
        <end position="1023"/>
    </location>
</feature>
<feature type="transmembrane region" description="Helical" evidence="12">
    <location>
        <begin position="682"/>
        <end position="709"/>
    </location>
</feature>
<evidence type="ECO:0000259" key="13">
    <source>
        <dbReference type="Pfam" id="PF04602"/>
    </source>
</evidence>
<evidence type="ECO:0000256" key="11">
    <source>
        <dbReference type="SAM" id="MobiDB-lite"/>
    </source>
</evidence>
<evidence type="ECO:0000256" key="9">
    <source>
        <dbReference type="ARBA" id="ARBA00023136"/>
    </source>
</evidence>
<keyword evidence="10" id="KW-0961">Cell wall biogenesis/degradation</keyword>
<dbReference type="RefSeq" id="WP_346072175.1">
    <property type="nucleotide sequence ID" value="NZ_BAAAHC010000003.1"/>
</dbReference>
<evidence type="ECO:0000313" key="16">
    <source>
        <dbReference type="EMBL" id="GAA0509000.1"/>
    </source>
</evidence>
<sequence>MRHWNSTAQLDMPAETRLPGGEGRQPSRLGAWLAHLLSVCVGVAGLVCAVALPFAPVWLDRTEVRWPSGPAESTTALFTPYRPAVFDASVPCPVLRAALARPGRTTVLSTLPPGSDREGMVLTTRLGRPELVLGQHQVPLPPLGSACDLRVHADSQRSVVTFGDHPPVELPGIAAPEIFTFSTDLPPPLTGGLAVTATTFSWFDTAPTEFKSALISAALVLAFVSLVLLFAHAPPALTTVRISAPLLVVDAAVLGVLAGWLIIGPLTDDDGFAMMTIRNYDVAGDIGNYYRWFNASETPFTLVQHLMRVVAEHSLAPAWLRVPSAVAGLVTWLLVSRGIVSPVCRGTRRFPLHLLAAVFFLACWLPYGLGIRPEPFVALGTTALVAALLKLGRTRAPHFWLGVAALAGGLTAAITPTGVSALIIVAVFTPRITRVLGQAGPVPRWIAVPTRVALVGSVAAVGLVAMFADSTWNGLRAATAIHHEFGPSFGWYQEIERYTGLLGTTIWGASGKRMAVFLVVAGVLIAAACAVRQVHRWVGMTDLPVVVGSAAAVLAGLWLTPSKWSHHFGALAGVGSALLAVSVVLLVRMGRHAPAGREAVLLGIFGGIGASVAAALSFMGPNVWPMQSDFAMPWSDTPVEPGLPLPDPLLWMAAGAASGVLVFAVVRLRALVKHVEPGPRNLVWTVVPASVLGLAALASVLVLLGSFLAAPRTMGDRFSIARMNKQSIRASTCGLESDVETLPIATRLTPVDGVDELDGFTRGGDPPQEADLREGNPGEPLRVPTDDPESDEVQATTSSQYSWTSQVGGPQTTGTLTSAWFGLPQLTSDQALSLWVAGRPEQGNSLALEFGTAAGPLEVRELRDPPPTELPFDDPRHGRPIDWRDFRGWRLLTIDAHDLPAAADRVRVRAEDRTSDEQGWLSISGPAVRDVVPLRQALNALPPALIDWPMSFVFPCWYAYPQVGHGLAGSPRLLVTPPAGEASMAYAREWGGVFAGVPMQSRRLELPSRLRDAPGHTWGHLYVVRYEIDRDAYTTTQRRELIGGAHGDPPYPFEEH</sequence>
<evidence type="ECO:0000313" key="17">
    <source>
        <dbReference type="Proteomes" id="UP001500220"/>
    </source>
</evidence>
<evidence type="ECO:0000256" key="3">
    <source>
        <dbReference type="ARBA" id="ARBA00008195"/>
    </source>
</evidence>
<evidence type="ECO:0000256" key="12">
    <source>
        <dbReference type="SAM" id="Phobius"/>
    </source>
</evidence>
<comment type="caution">
    <text evidence="16">The sequence shown here is derived from an EMBL/GenBank/DDBJ whole genome shotgun (WGS) entry which is preliminary data.</text>
</comment>
<evidence type="ECO:0000259" key="15">
    <source>
        <dbReference type="Pfam" id="PF17689"/>
    </source>
</evidence>
<gene>
    <name evidence="16" type="ORF">GCM10009545_08870</name>
</gene>
<dbReference type="Gene3D" id="2.60.120.940">
    <property type="entry name" value="EmbC, C-terminal domain, subdomain 2"/>
    <property type="match status" value="1"/>
</dbReference>
<dbReference type="InterPro" id="IPR042486">
    <property type="entry name" value="Arabino_trans_C_2"/>
</dbReference>
<evidence type="ECO:0000256" key="5">
    <source>
        <dbReference type="ARBA" id="ARBA00022676"/>
    </source>
</evidence>
<feature type="transmembrane region" description="Helical" evidence="12">
    <location>
        <begin position="543"/>
        <end position="561"/>
    </location>
</feature>
<feature type="transmembrane region" description="Helical" evidence="12">
    <location>
        <begin position="318"/>
        <end position="340"/>
    </location>
</feature>
<protein>
    <submittedName>
        <fullName evidence="16">Arabinosyltransferase domain-containing protein</fullName>
    </submittedName>
</protein>
<feature type="transmembrane region" description="Helical" evidence="12">
    <location>
        <begin position="32"/>
        <end position="59"/>
    </location>
</feature>
<evidence type="ECO:0000256" key="7">
    <source>
        <dbReference type="ARBA" id="ARBA00022692"/>
    </source>
</evidence>
<keyword evidence="9 12" id="KW-0472">Membrane</keyword>
<evidence type="ECO:0000259" key="14">
    <source>
        <dbReference type="Pfam" id="PF14896"/>
    </source>
</evidence>
<name>A0ABN1C1U9_9PSEU</name>
<keyword evidence="8 12" id="KW-1133">Transmembrane helix</keyword>
<feature type="domain" description="Arabinofuranosyltransferase central" evidence="13">
    <location>
        <begin position="207"/>
        <end position="640"/>
    </location>
</feature>
<dbReference type="Pfam" id="PF04602">
    <property type="entry name" value="Arabinose_trans"/>
    <property type="match status" value="1"/>
</dbReference>
<feature type="transmembrane region" description="Helical" evidence="12">
    <location>
        <begin position="514"/>
        <end position="531"/>
    </location>
</feature>
<feature type="transmembrane region" description="Helical" evidence="12">
    <location>
        <begin position="210"/>
        <end position="230"/>
    </location>
</feature>
<feature type="region of interest" description="Disordered" evidence="11">
    <location>
        <begin position="1"/>
        <end position="23"/>
    </location>
</feature>
<dbReference type="InterPro" id="IPR032731">
    <property type="entry name" value="Arabino_trans_C"/>
</dbReference>
<organism evidence="16 17">
    <name type="scientific">Saccharopolyspora thermophila</name>
    <dbReference type="NCBI Taxonomy" id="89367"/>
    <lineage>
        <taxon>Bacteria</taxon>
        <taxon>Bacillati</taxon>
        <taxon>Actinomycetota</taxon>
        <taxon>Actinomycetes</taxon>
        <taxon>Pseudonocardiales</taxon>
        <taxon>Pseudonocardiaceae</taxon>
        <taxon>Saccharopolyspora</taxon>
    </lineage>
</organism>
<evidence type="ECO:0000256" key="1">
    <source>
        <dbReference type="ARBA" id="ARBA00003001"/>
    </source>
</evidence>
<reference evidence="16 17" key="1">
    <citation type="journal article" date="2019" name="Int. J. Syst. Evol. Microbiol.">
        <title>The Global Catalogue of Microorganisms (GCM) 10K type strain sequencing project: providing services to taxonomists for standard genome sequencing and annotation.</title>
        <authorList>
            <consortium name="The Broad Institute Genomics Platform"/>
            <consortium name="The Broad Institute Genome Sequencing Center for Infectious Disease"/>
            <person name="Wu L."/>
            <person name="Ma J."/>
        </authorList>
    </citation>
    <scope>NUCLEOTIDE SEQUENCE [LARGE SCALE GENOMIC DNA]</scope>
    <source>
        <strain evidence="16 17">JCM 10664</strain>
    </source>
</reference>
<keyword evidence="6" id="KW-0808">Transferase</keyword>
<dbReference type="Pfam" id="PF17689">
    <property type="entry name" value="Arabino_trans_N"/>
    <property type="match status" value="1"/>
</dbReference>
<proteinExistence type="inferred from homology"/>
<evidence type="ECO:0000256" key="8">
    <source>
        <dbReference type="ARBA" id="ARBA00022989"/>
    </source>
</evidence>
<feature type="transmembrane region" description="Helical" evidence="12">
    <location>
        <begin position="649"/>
        <end position="670"/>
    </location>
</feature>
<evidence type="ECO:0000256" key="6">
    <source>
        <dbReference type="ARBA" id="ARBA00022679"/>
    </source>
</evidence>
<dbReference type="InterPro" id="IPR027451">
    <property type="entry name" value="EmbABC_dom1"/>
</dbReference>
<dbReference type="Pfam" id="PF14896">
    <property type="entry name" value="Arabino_trans_C"/>
    <property type="match status" value="1"/>
</dbReference>
<dbReference type="InterPro" id="IPR040920">
    <property type="entry name" value="Arabino_trans_N"/>
</dbReference>
<comment type="function">
    <text evidence="1">Arabinosyl transferase responsible for the polymerization of arabinose into the arabinan of arabinogalactan.</text>
</comment>
<keyword evidence="4" id="KW-1003">Cell membrane</keyword>
<feature type="transmembrane region" description="Helical" evidence="12">
    <location>
        <begin position="599"/>
        <end position="619"/>
    </location>
</feature>
<feature type="transmembrane region" description="Helical" evidence="12">
    <location>
        <begin position="242"/>
        <end position="263"/>
    </location>
</feature>
<feature type="transmembrane region" description="Helical" evidence="12">
    <location>
        <begin position="352"/>
        <end position="369"/>
    </location>
</feature>
<evidence type="ECO:0000256" key="10">
    <source>
        <dbReference type="ARBA" id="ARBA00023316"/>
    </source>
</evidence>
<feature type="compositionally biased region" description="Polar residues" evidence="11">
    <location>
        <begin position="793"/>
        <end position="810"/>
    </location>
</feature>
<feature type="domain" description="Arabinosyltransferas concanavalin like" evidence="15">
    <location>
        <begin position="61"/>
        <end position="198"/>
    </location>
</feature>
<keyword evidence="17" id="KW-1185">Reference proteome</keyword>
<dbReference type="Gene3D" id="2.60.120.610">
    <property type="entry name" value="arabinofuranosyltransferase like domain"/>
    <property type="match status" value="1"/>
</dbReference>
<comment type="subcellular location">
    <subcellularLocation>
        <location evidence="2">Cell membrane</location>
        <topology evidence="2">Multi-pass membrane protein</topology>
    </subcellularLocation>
</comment>
<evidence type="ECO:0000256" key="2">
    <source>
        <dbReference type="ARBA" id="ARBA00004651"/>
    </source>
</evidence>
<evidence type="ECO:0000256" key="4">
    <source>
        <dbReference type="ARBA" id="ARBA00022475"/>
    </source>
</evidence>
<accession>A0ABN1C1U9</accession>
<dbReference type="EMBL" id="BAAAHC010000003">
    <property type="protein sequence ID" value="GAA0509000.1"/>
    <property type="molecule type" value="Genomic_DNA"/>
</dbReference>
<dbReference type="Proteomes" id="UP001500220">
    <property type="component" value="Unassembled WGS sequence"/>
</dbReference>
<dbReference type="InterPro" id="IPR007680">
    <property type="entry name" value="Arabino_trans_central"/>
</dbReference>
<comment type="similarity">
    <text evidence="3">Belongs to the emb family.</text>
</comment>